<comment type="caution">
    <text evidence="1">The sequence shown here is derived from an EMBL/GenBank/DDBJ whole genome shotgun (WGS) entry which is preliminary data.</text>
</comment>
<name>A0A645I394_9ZZZZ</name>
<accession>A0A645I394</accession>
<proteinExistence type="predicted"/>
<dbReference type="AlphaFoldDB" id="A0A645I394"/>
<sequence>MNGCGADAGQGVDAPVAETAAEGAIVGGSALRECVTGYGGLRRHGVSVLGRAADVESCWNGRVSEVPPLGRNGC</sequence>
<gene>
    <name evidence="1" type="ORF">SDC9_189508</name>
</gene>
<protein>
    <submittedName>
        <fullName evidence="1">Uncharacterized protein</fullName>
    </submittedName>
</protein>
<evidence type="ECO:0000313" key="1">
    <source>
        <dbReference type="EMBL" id="MPN41953.1"/>
    </source>
</evidence>
<organism evidence="1">
    <name type="scientific">bioreactor metagenome</name>
    <dbReference type="NCBI Taxonomy" id="1076179"/>
    <lineage>
        <taxon>unclassified sequences</taxon>
        <taxon>metagenomes</taxon>
        <taxon>ecological metagenomes</taxon>
    </lineage>
</organism>
<dbReference type="EMBL" id="VSSQ01099327">
    <property type="protein sequence ID" value="MPN41953.1"/>
    <property type="molecule type" value="Genomic_DNA"/>
</dbReference>
<reference evidence="1" key="1">
    <citation type="submission" date="2019-08" db="EMBL/GenBank/DDBJ databases">
        <authorList>
            <person name="Kucharzyk K."/>
            <person name="Murdoch R.W."/>
            <person name="Higgins S."/>
            <person name="Loffler F."/>
        </authorList>
    </citation>
    <scope>NUCLEOTIDE SEQUENCE</scope>
</reference>